<keyword evidence="2" id="KW-1185">Reference proteome</keyword>
<organism evidence="1 2">
    <name type="scientific">Russula earlei</name>
    <dbReference type="NCBI Taxonomy" id="71964"/>
    <lineage>
        <taxon>Eukaryota</taxon>
        <taxon>Fungi</taxon>
        <taxon>Dikarya</taxon>
        <taxon>Basidiomycota</taxon>
        <taxon>Agaricomycotina</taxon>
        <taxon>Agaricomycetes</taxon>
        <taxon>Russulales</taxon>
        <taxon>Russulaceae</taxon>
        <taxon>Russula</taxon>
    </lineage>
</organism>
<protein>
    <submittedName>
        <fullName evidence="1">Uncharacterized protein</fullName>
    </submittedName>
</protein>
<accession>A0ACC0UGR8</accession>
<evidence type="ECO:0000313" key="2">
    <source>
        <dbReference type="Proteomes" id="UP001207468"/>
    </source>
</evidence>
<sequence>MLTSRNADISRALVRDMYTKSWSAFDRLVSIVPLGGAISLNDKLFSFWLLQGDSHPLSHMEGIFRFETGVKVNKFHDLRANPRCLVESQVLSFRVRWARMTSTGALGATPLAAYACIGPASPLPLLDPPPPTPVSTDSHSPTTPVLPLSDPLPPPTPSNSTVLLFSPPTITPPHPPNHNVFRSNDACGGISSLLWANGEIPVIGVDCPCCAVPVRAADNSPTDVGKSDPG</sequence>
<dbReference type="Proteomes" id="UP001207468">
    <property type="component" value="Unassembled WGS sequence"/>
</dbReference>
<comment type="caution">
    <text evidence="1">The sequence shown here is derived from an EMBL/GenBank/DDBJ whole genome shotgun (WGS) entry which is preliminary data.</text>
</comment>
<dbReference type="EMBL" id="JAGFNK010000046">
    <property type="protein sequence ID" value="KAI9510254.1"/>
    <property type="molecule type" value="Genomic_DNA"/>
</dbReference>
<evidence type="ECO:0000313" key="1">
    <source>
        <dbReference type="EMBL" id="KAI9510254.1"/>
    </source>
</evidence>
<gene>
    <name evidence="1" type="ORF">F5148DRAFT_1282145</name>
</gene>
<reference evidence="1" key="1">
    <citation type="submission" date="2021-03" db="EMBL/GenBank/DDBJ databases">
        <title>Evolutionary priming and transition to the ectomycorrhizal habit in an iconic lineage of mushroom-forming fungi: is preadaptation a requirement?</title>
        <authorList>
            <consortium name="DOE Joint Genome Institute"/>
            <person name="Looney B.P."/>
            <person name="Miyauchi S."/>
            <person name="Morin E."/>
            <person name="Drula E."/>
            <person name="Courty P.E."/>
            <person name="Chicoki N."/>
            <person name="Fauchery L."/>
            <person name="Kohler A."/>
            <person name="Kuo A."/>
            <person name="LaButti K."/>
            <person name="Pangilinan J."/>
            <person name="Lipzen A."/>
            <person name="Riley R."/>
            <person name="Andreopoulos W."/>
            <person name="He G."/>
            <person name="Johnson J."/>
            <person name="Barry K.W."/>
            <person name="Grigoriev I.V."/>
            <person name="Nagy L."/>
            <person name="Hibbett D."/>
            <person name="Henrissat B."/>
            <person name="Matheny P.B."/>
            <person name="Labbe J."/>
            <person name="Martin A.F."/>
        </authorList>
    </citation>
    <scope>NUCLEOTIDE SEQUENCE</scope>
    <source>
        <strain evidence="1">BPL698</strain>
    </source>
</reference>
<name>A0ACC0UGR8_9AGAM</name>
<proteinExistence type="predicted"/>